<sequence length="124" mass="14332">MKKEAKNQKMTIDKLAVLMQDGFSSVKKKISSVDKKTDNVIDLVDKLAVSTLENFERIESKMATKEDLKTQREVTQIMLKEINAIHADTKSFRDNISTLYTDHLAYDRKIDNLTVRVEKLEIKK</sequence>
<comment type="caution">
    <text evidence="1">The sequence shown here is derived from an EMBL/GenBank/DDBJ whole genome shotgun (WGS) entry which is preliminary data.</text>
</comment>
<reference evidence="1 2" key="1">
    <citation type="journal article" date="2016" name="Nat. Commun.">
        <title>Thousands of microbial genomes shed light on interconnected biogeochemical processes in an aquifer system.</title>
        <authorList>
            <person name="Anantharaman K."/>
            <person name="Brown C.T."/>
            <person name="Hug L.A."/>
            <person name="Sharon I."/>
            <person name="Castelle C.J."/>
            <person name="Probst A.J."/>
            <person name="Thomas B.C."/>
            <person name="Singh A."/>
            <person name="Wilkins M.J."/>
            <person name="Karaoz U."/>
            <person name="Brodie E.L."/>
            <person name="Williams K.H."/>
            <person name="Hubbard S.S."/>
            <person name="Banfield J.F."/>
        </authorList>
    </citation>
    <scope>NUCLEOTIDE SEQUENCE [LARGE SCALE GENOMIC DNA]</scope>
</reference>
<accession>A0A1F6XM64</accession>
<organism evidence="1 2">
    <name type="scientific">Candidatus Nomurabacteria bacterium RIFCSPLOWO2_01_FULL_40_18</name>
    <dbReference type="NCBI Taxonomy" id="1801773"/>
    <lineage>
        <taxon>Bacteria</taxon>
        <taxon>Candidatus Nomuraibacteriota</taxon>
    </lineage>
</organism>
<proteinExistence type="predicted"/>
<dbReference type="AlphaFoldDB" id="A0A1F6XM64"/>
<gene>
    <name evidence="1" type="ORF">A3A03_04035</name>
</gene>
<evidence type="ECO:0000313" key="1">
    <source>
        <dbReference type="EMBL" id="OGI95088.1"/>
    </source>
</evidence>
<evidence type="ECO:0000313" key="2">
    <source>
        <dbReference type="Proteomes" id="UP000176629"/>
    </source>
</evidence>
<protein>
    <submittedName>
        <fullName evidence="1">Uncharacterized protein</fullName>
    </submittedName>
</protein>
<dbReference type="STRING" id="1801773.A3A03_04035"/>
<dbReference type="Proteomes" id="UP000176629">
    <property type="component" value="Unassembled WGS sequence"/>
</dbReference>
<dbReference type="EMBL" id="MFUX01000002">
    <property type="protein sequence ID" value="OGI95088.1"/>
    <property type="molecule type" value="Genomic_DNA"/>
</dbReference>
<name>A0A1F6XM64_9BACT</name>